<dbReference type="SUPFAM" id="SSF56112">
    <property type="entry name" value="Protein kinase-like (PK-like)"/>
    <property type="match status" value="1"/>
</dbReference>
<dbReference type="AlphaFoldDB" id="A0A218WUQ1"/>
<organism evidence="17 18">
    <name type="scientific">Punica granatum</name>
    <name type="common">Pomegranate</name>
    <dbReference type="NCBI Taxonomy" id="22663"/>
    <lineage>
        <taxon>Eukaryota</taxon>
        <taxon>Viridiplantae</taxon>
        <taxon>Streptophyta</taxon>
        <taxon>Embryophyta</taxon>
        <taxon>Tracheophyta</taxon>
        <taxon>Spermatophyta</taxon>
        <taxon>Magnoliopsida</taxon>
        <taxon>eudicotyledons</taxon>
        <taxon>Gunneridae</taxon>
        <taxon>Pentapetalae</taxon>
        <taxon>rosids</taxon>
        <taxon>malvids</taxon>
        <taxon>Myrtales</taxon>
        <taxon>Lythraceae</taxon>
        <taxon>Punica</taxon>
    </lineage>
</organism>
<evidence type="ECO:0000256" key="9">
    <source>
        <dbReference type="ARBA" id="ARBA00022777"/>
    </source>
</evidence>
<keyword evidence="8 14" id="KW-0547">Nucleotide-binding</keyword>
<evidence type="ECO:0000256" key="10">
    <source>
        <dbReference type="ARBA" id="ARBA00022840"/>
    </source>
</evidence>
<comment type="subcellular location">
    <subcellularLocation>
        <location evidence="1">Cell membrane</location>
        <topology evidence="1">Single-pass membrane protein</topology>
    </subcellularLocation>
</comment>
<dbReference type="InterPro" id="IPR008271">
    <property type="entry name" value="Ser/Thr_kinase_AS"/>
</dbReference>
<keyword evidence="5" id="KW-0808">Transferase</keyword>
<dbReference type="EMBL" id="MTKT01003224">
    <property type="protein sequence ID" value="OWM75961.1"/>
    <property type="molecule type" value="Genomic_DNA"/>
</dbReference>
<evidence type="ECO:0000256" key="3">
    <source>
        <dbReference type="ARBA" id="ARBA00022475"/>
    </source>
</evidence>
<dbReference type="InterPro" id="IPR011009">
    <property type="entry name" value="Kinase-like_dom_sf"/>
</dbReference>
<dbReference type="SMART" id="SM00220">
    <property type="entry name" value="S_TKc"/>
    <property type="match status" value="1"/>
</dbReference>
<dbReference type="GO" id="GO:0005886">
    <property type="term" value="C:plasma membrane"/>
    <property type="evidence" value="ECO:0007669"/>
    <property type="project" value="UniProtKB-SubCell"/>
</dbReference>
<dbReference type="PANTHER" id="PTHR45621">
    <property type="entry name" value="OS01G0588500 PROTEIN-RELATED"/>
    <property type="match status" value="1"/>
</dbReference>
<proteinExistence type="inferred from homology"/>
<keyword evidence="3" id="KW-1003">Cell membrane</keyword>
<evidence type="ECO:0000313" key="18">
    <source>
        <dbReference type="Proteomes" id="UP000197138"/>
    </source>
</evidence>
<evidence type="ECO:0000256" key="12">
    <source>
        <dbReference type="ARBA" id="ARBA00023136"/>
    </source>
</evidence>
<dbReference type="FunFam" id="3.30.200.20:FF:000228">
    <property type="entry name" value="Serine/threonine-protein kinase BIK1"/>
    <property type="match status" value="1"/>
</dbReference>
<dbReference type="GO" id="GO:0004674">
    <property type="term" value="F:protein serine/threonine kinase activity"/>
    <property type="evidence" value="ECO:0007669"/>
    <property type="project" value="UniProtKB-KW"/>
</dbReference>
<keyword evidence="4 15" id="KW-0723">Serine/threonine-protein kinase</keyword>
<dbReference type="PROSITE" id="PS50011">
    <property type="entry name" value="PROTEIN_KINASE_DOM"/>
    <property type="match status" value="1"/>
</dbReference>
<keyword evidence="13" id="KW-1015">Disulfide bond</keyword>
<sequence>MGNCLRKLKVEQLNQEITNAAAPPTQPLPSESYSAEHMNCLPLRERNGNLSSVCLKTSNELKGRERVNRCQPGPWDSVLTSKKEEMFHAYRLHCFCYSVLKEATHKFSSKNLVGEGGFGDVYKGWINPCTMTATKENNGSIVAVKRLRRTGAQGHKEWLNELRFLSEFNHPNIVKLIGYCCEDQQRILVYEYMLRGSLEELLFGENNQELSWSRRIRIALGAARGLEYLHEHAEPVIHRDIKASNILLDGDFTAKLSDFGLARLGPQDDRSYVSTRVLGTKGYFAPEYIGTGHLTLQTDTYSFGIVLLEIFSGSSAITKYSDGNGVNLAQWARPYLSSKLELHHIMDRRLGMKFPLEKAHNFTKITLRCLHMNPKNRPTMAEVVTDLEQLL</sequence>
<dbReference type="Pfam" id="PF07714">
    <property type="entry name" value="PK_Tyr_Ser-Thr"/>
    <property type="match status" value="1"/>
</dbReference>
<evidence type="ECO:0000256" key="7">
    <source>
        <dbReference type="ARBA" id="ARBA00022729"/>
    </source>
</evidence>
<evidence type="ECO:0000256" key="4">
    <source>
        <dbReference type="ARBA" id="ARBA00022527"/>
    </source>
</evidence>
<keyword evidence="11" id="KW-1133">Transmembrane helix</keyword>
<dbReference type="GO" id="GO:0005524">
    <property type="term" value="F:ATP binding"/>
    <property type="evidence" value="ECO:0007669"/>
    <property type="project" value="UniProtKB-UniRule"/>
</dbReference>
<evidence type="ECO:0000256" key="13">
    <source>
        <dbReference type="ARBA" id="ARBA00023157"/>
    </source>
</evidence>
<dbReference type="FunFam" id="1.10.510.10:FF:000468">
    <property type="entry name" value="PTI1-like tyrosine-protein kinase 3"/>
    <property type="match status" value="1"/>
</dbReference>
<evidence type="ECO:0000256" key="5">
    <source>
        <dbReference type="ARBA" id="ARBA00022679"/>
    </source>
</evidence>
<dbReference type="InterPro" id="IPR000719">
    <property type="entry name" value="Prot_kinase_dom"/>
</dbReference>
<evidence type="ECO:0000256" key="2">
    <source>
        <dbReference type="ARBA" id="ARBA00012513"/>
    </source>
</evidence>
<dbReference type="Gene3D" id="3.30.200.20">
    <property type="entry name" value="Phosphorylase Kinase, domain 1"/>
    <property type="match status" value="1"/>
</dbReference>
<dbReference type="InterPro" id="IPR050823">
    <property type="entry name" value="Plant_Ser_Thr_Prot_Kinase"/>
</dbReference>
<keyword evidence="10 14" id="KW-0067">ATP-binding</keyword>
<keyword evidence="6" id="KW-0812">Transmembrane</keyword>
<dbReference type="CDD" id="cd14066">
    <property type="entry name" value="STKc_IRAK"/>
    <property type="match status" value="1"/>
</dbReference>
<evidence type="ECO:0000313" key="17">
    <source>
        <dbReference type="EMBL" id="OWM75961.1"/>
    </source>
</evidence>
<dbReference type="Proteomes" id="UP000197138">
    <property type="component" value="Unassembled WGS sequence"/>
</dbReference>
<dbReference type="PROSITE" id="PS00108">
    <property type="entry name" value="PROTEIN_KINASE_ST"/>
    <property type="match status" value="1"/>
</dbReference>
<comment type="caution">
    <text evidence="17">The sequence shown here is derived from an EMBL/GenBank/DDBJ whole genome shotgun (WGS) entry which is preliminary data.</text>
</comment>
<evidence type="ECO:0000259" key="16">
    <source>
        <dbReference type="PROSITE" id="PS50011"/>
    </source>
</evidence>
<reference evidence="18" key="1">
    <citation type="journal article" date="2017" name="Plant J.">
        <title>The pomegranate (Punica granatum L.) genome and the genomics of punicalagin biosynthesis.</title>
        <authorList>
            <person name="Qin G."/>
            <person name="Xu C."/>
            <person name="Ming R."/>
            <person name="Tang H."/>
            <person name="Guyot R."/>
            <person name="Kramer E.M."/>
            <person name="Hu Y."/>
            <person name="Yi X."/>
            <person name="Qi Y."/>
            <person name="Xu X."/>
            <person name="Gao Z."/>
            <person name="Pan H."/>
            <person name="Jian J."/>
            <person name="Tian Y."/>
            <person name="Yue Z."/>
            <person name="Xu Y."/>
        </authorList>
    </citation>
    <scope>NUCLEOTIDE SEQUENCE [LARGE SCALE GENOMIC DNA]</scope>
    <source>
        <strain evidence="18">cv. Dabenzi</strain>
    </source>
</reference>
<gene>
    <name evidence="17" type="ORF">CDL15_Pgr009606</name>
</gene>
<dbReference type="InterPro" id="IPR001245">
    <property type="entry name" value="Ser-Thr/Tyr_kinase_cat_dom"/>
</dbReference>
<keyword evidence="12" id="KW-0472">Membrane</keyword>
<evidence type="ECO:0000256" key="1">
    <source>
        <dbReference type="ARBA" id="ARBA00004162"/>
    </source>
</evidence>
<evidence type="ECO:0000256" key="8">
    <source>
        <dbReference type="ARBA" id="ARBA00022741"/>
    </source>
</evidence>
<name>A0A218WUQ1_PUNGR</name>
<dbReference type="GO" id="GO:0045087">
    <property type="term" value="P:innate immune response"/>
    <property type="evidence" value="ECO:0007669"/>
    <property type="project" value="UniProtKB-ARBA"/>
</dbReference>
<dbReference type="PROSITE" id="PS00107">
    <property type="entry name" value="PROTEIN_KINASE_ATP"/>
    <property type="match status" value="1"/>
</dbReference>
<dbReference type="EC" id="2.7.11.1" evidence="2"/>
<keyword evidence="7" id="KW-0732">Signal</keyword>
<evidence type="ECO:0000256" key="14">
    <source>
        <dbReference type="PROSITE-ProRule" id="PRU10141"/>
    </source>
</evidence>
<evidence type="ECO:0000256" key="11">
    <source>
        <dbReference type="ARBA" id="ARBA00022989"/>
    </source>
</evidence>
<evidence type="ECO:0000256" key="15">
    <source>
        <dbReference type="RuleBase" id="RU000304"/>
    </source>
</evidence>
<evidence type="ECO:0000256" key="6">
    <source>
        <dbReference type="ARBA" id="ARBA00022692"/>
    </source>
</evidence>
<dbReference type="InterPro" id="IPR017441">
    <property type="entry name" value="Protein_kinase_ATP_BS"/>
</dbReference>
<keyword evidence="9" id="KW-0418">Kinase</keyword>
<comment type="similarity">
    <text evidence="15">Belongs to the protein kinase superfamily.</text>
</comment>
<feature type="domain" description="Protein kinase" evidence="16">
    <location>
        <begin position="107"/>
        <end position="391"/>
    </location>
</feature>
<dbReference type="Gene3D" id="1.10.510.10">
    <property type="entry name" value="Transferase(Phosphotransferase) domain 1"/>
    <property type="match status" value="1"/>
</dbReference>
<accession>A0A218WUQ1</accession>
<feature type="binding site" evidence="14">
    <location>
        <position position="145"/>
    </location>
    <ligand>
        <name>ATP</name>
        <dbReference type="ChEBI" id="CHEBI:30616"/>
    </ligand>
</feature>
<protein>
    <recommendedName>
        <fullName evidence="2">non-specific serine/threonine protein kinase</fullName>
        <ecNumber evidence="2">2.7.11.1</ecNumber>
    </recommendedName>
</protein>